<dbReference type="Proteomes" id="UP000295221">
    <property type="component" value="Unassembled WGS sequence"/>
</dbReference>
<keyword evidence="7" id="KW-0653">Protein transport</keyword>
<reference evidence="9 10" key="1">
    <citation type="submission" date="2019-03" db="EMBL/GenBank/DDBJ databases">
        <title>Genomic Encyclopedia of Type Strains, Phase IV (KMG-IV): sequencing the most valuable type-strain genomes for metagenomic binning, comparative biology and taxonomic classification.</title>
        <authorList>
            <person name="Goeker M."/>
        </authorList>
    </citation>
    <scope>NUCLEOTIDE SEQUENCE [LARGE SCALE GENOMIC DNA]</scope>
    <source>
        <strain evidence="9 10">DSM 24179</strain>
    </source>
</reference>
<dbReference type="GO" id="GO:0005886">
    <property type="term" value="C:plasma membrane"/>
    <property type="evidence" value="ECO:0007669"/>
    <property type="project" value="UniProtKB-SubCell"/>
</dbReference>
<dbReference type="RefSeq" id="WP_132433903.1">
    <property type="nucleotide sequence ID" value="NZ_SLWK01000006.1"/>
</dbReference>
<name>A0A4V6NMQ3_9BACT</name>
<keyword evidence="3" id="KW-1003">Cell membrane</keyword>
<evidence type="ECO:0000313" key="9">
    <source>
        <dbReference type="EMBL" id="TCO08014.1"/>
    </source>
</evidence>
<evidence type="ECO:0000256" key="1">
    <source>
        <dbReference type="ARBA" id="ARBA00004162"/>
    </source>
</evidence>
<dbReference type="GO" id="GO:0022857">
    <property type="term" value="F:transmembrane transporter activity"/>
    <property type="evidence" value="ECO:0007669"/>
    <property type="project" value="InterPro"/>
</dbReference>
<evidence type="ECO:0000256" key="7">
    <source>
        <dbReference type="RuleBase" id="RU003879"/>
    </source>
</evidence>
<accession>A0A4V6NMQ3</accession>
<dbReference type="PANTHER" id="PTHR30558:SF3">
    <property type="entry name" value="BIOPOLYMER TRANSPORT PROTEIN EXBD-RELATED"/>
    <property type="match status" value="1"/>
</dbReference>
<protein>
    <submittedName>
        <fullName evidence="9">Biopolymer transport protein ExbD</fullName>
    </submittedName>
</protein>
<feature type="transmembrane region" description="Helical" evidence="8">
    <location>
        <begin position="12"/>
        <end position="31"/>
    </location>
</feature>
<evidence type="ECO:0000256" key="6">
    <source>
        <dbReference type="ARBA" id="ARBA00023136"/>
    </source>
</evidence>
<dbReference type="EMBL" id="SLWK01000006">
    <property type="protein sequence ID" value="TCO08014.1"/>
    <property type="molecule type" value="Genomic_DNA"/>
</dbReference>
<comment type="subcellular location">
    <subcellularLocation>
        <location evidence="1">Cell membrane</location>
        <topology evidence="1">Single-pass membrane protein</topology>
    </subcellularLocation>
    <subcellularLocation>
        <location evidence="7">Cell membrane</location>
        <topology evidence="7">Single-pass type II membrane protein</topology>
    </subcellularLocation>
</comment>
<keyword evidence="6 8" id="KW-0472">Membrane</keyword>
<comment type="similarity">
    <text evidence="2 7">Belongs to the ExbD/TolR family.</text>
</comment>
<dbReference type="GO" id="GO:0015031">
    <property type="term" value="P:protein transport"/>
    <property type="evidence" value="ECO:0007669"/>
    <property type="project" value="UniProtKB-KW"/>
</dbReference>
<proteinExistence type="inferred from homology"/>
<dbReference type="AlphaFoldDB" id="A0A4V6NMQ3"/>
<comment type="caution">
    <text evidence="9">The sequence shown here is derived from an EMBL/GenBank/DDBJ whole genome shotgun (WGS) entry which is preliminary data.</text>
</comment>
<sequence>MAKRDIQEVNAGSMADIAFLLLIFFLMTTTMDTDTGLTRMLPPPVLDDQEPPPPIRERNVFEVLINAQNQLLVERQPMALSQLRDAAKEFIENPLNLDHLPAKEMVDVPFFGTVPVTTNAVISLQNDRGTQYQMYLAVQNELQAAYTELRDEISRRQFNRPYRDLTSDEQAAVRQIYPQRISEAEPRNFGGRN</sequence>
<dbReference type="Pfam" id="PF02472">
    <property type="entry name" value="ExbD"/>
    <property type="match status" value="1"/>
</dbReference>
<keyword evidence="10" id="KW-1185">Reference proteome</keyword>
<evidence type="ECO:0000256" key="3">
    <source>
        <dbReference type="ARBA" id="ARBA00022475"/>
    </source>
</evidence>
<evidence type="ECO:0000256" key="2">
    <source>
        <dbReference type="ARBA" id="ARBA00005811"/>
    </source>
</evidence>
<organism evidence="9 10">
    <name type="scientific">Natronoflexus pectinivorans</name>
    <dbReference type="NCBI Taxonomy" id="682526"/>
    <lineage>
        <taxon>Bacteria</taxon>
        <taxon>Pseudomonadati</taxon>
        <taxon>Bacteroidota</taxon>
        <taxon>Bacteroidia</taxon>
        <taxon>Marinilabiliales</taxon>
        <taxon>Marinilabiliaceae</taxon>
        <taxon>Natronoflexus</taxon>
    </lineage>
</organism>
<keyword evidence="7" id="KW-0813">Transport</keyword>
<dbReference type="PANTHER" id="PTHR30558">
    <property type="entry name" value="EXBD MEMBRANE COMPONENT OF PMF-DRIVEN MACROMOLECULE IMPORT SYSTEM"/>
    <property type="match status" value="1"/>
</dbReference>
<gene>
    <name evidence="9" type="ORF">EV194_106156</name>
</gene>
<evidence type="ECO:0000313" key="10">
    <source>
        <dbReference type="Proteomes" id="UP000295221"/>
    </source>
</evidence>
<keyword evidence="4 7" id="KW-0812">Transmembrane</keyword>
<evidence type="ECO:0000256" key="5">
    <source>
        <dbReference type="ARBA" id="ARBA00022989"/>
    </source>
</evidence>
<evidence type="ECO:0000256" key="4">
    <source>
        <dbReference type="ARBA" id="ARBA00022692"/>
    </source>
</evidence>
<evidence type="ECO:0000256" key="8">
    <source>
        <dbReference type="SAM" id="Phobius"/>
    </source>
</evidence>
<dbReference type="OrthoDB" id="9801500at2"/>
<keyword evidence="5 8" id="KW-1133">Transmembrane helix</keyword>
<dbReference type="InterPro" id="IPR003400">
    <property type="entry name" value="ExbD"/>
</dbReference>